<dbReference type="GO" id="GO:0009089">
    <property type="term" value="P:lysine biosynthetic process via diaminopimelate"/>
    <property type="evidence" value="ECO:0007669"/>
    <property type="project" value="UniProtKB-UniPathway"/>
</dbReference>
<evidence type="ECO:0000256" key="11">
    <source>
        <dbReference type="ARBA" id="ARBA00051301"/>
    </source>
</evidence>
<comment type="catalytic activity">
    <reaction evidence="11">
        <text>N-succinyl-(2S,6S)-2,6-diaminopimelate + H2O = (2S,6S)-2,6-diaminopimelate + succinate</text>
        <dbReference type="Rhea" id="RHEA:22608"/>
        <dbReference type="ChEBI" id="CHEBI:15377"/>
        <dbReference type="ChEBI" id="CHEBI:30031"/>
        <dbReference type="ChEBI" id="CHEBI:57609"/>
        <dbReference type="ChEBI" id="CHEBI:58087"/>
        <dbReference type="EC" id="3.5.1.18"/>
    </reaction>
</comment>
<organism evidence="13 14">
    <name type="scientific">Paenibacillus flagellatus</name>
    <dbReference type="NCBI Taxonomy" id="2211139"/>
    <lineage>
        <taxon>Bacteria</taxon>
        <taxon>Bacillati</taxon>
        <taxon>Bacillota</taxon>
        <taxon>Bacilli</taxon>
        <taxon>Bacillales</taxon>
        <taxon>Paenibacillaceae</taxon>
        <taxon>Paenibacillus</taxon>
    </lineage>
</organism>
<accession>A0A2V5KBB8</accession>
<dbReference type="SUPFAM" id="SSF53187">
    <property type="entry name" value="Zn-dependent exopeptidases"/>
    <property type="match status" value="1"/>
</dbReference>
<evidence type="ECO:0000256" key="5">
    <source>
        <dbReference type="ARBA" id="ARBA00011921"/>
    </source>
</evidence>
<dbReference type="PANTHER" id="PTHR43808">
    <property type="entry name" value="ACETYLORNITHINE DEACETYLASE"/>
    <property type="match status" value="1"/>
</dbReference>
<dbReference type="InterPro" id="IPR010182">
    <property type="entry name" value="ArgE/DapE"/>
</dbReference>
<gene>
    <name evidence="13" type="ORF">DLM86_04335</name>
</gene>
<dbReference type="PROSITE" id="PS00758">
    <property type="entry name" value="ARGE_DAPE_CPG2_1"/>
    <property type="match status" value="1"/>
</dbReference>
<dbReference type="InterPro" id="IPR011650">
    <property type="entry name" value="Peptidase_M20_dimer"/>
</dbReference>
<name>A0A2V5KBB8_9BACL</name>
<dbReference type="Gene3D" id="3.40.630.10">
    <property type="entry name" value="Zn peptidases"/>
    <property type="match status" value="2"/>
</dbReference>
<evidence type="ECO:0000256" key="10">
    <source>
        <dbReference type="ARBA" id="ARBA00023285"/>
    </source>
</evidence>
<dbReference type="RefSeq" id="WP_110839176.1">
    <property type="nucleotide sequence ID" value="NZ_QJVJ01000002.1"/>
</dbReference>
<evidence type="ECO:0000256" key="9">
    <source>
        <dbReference type="ARBA" id="ARBA00022833"/>
    </source>
</evidence>
<dbReference type="Pfam" id="PF01546">
    <property type="entry name" value="Peptidase_M20"/>
    <property type="match status" value="1"/>
</dbReference>
<comment type="pathway">
    <text evidence="3">Amino-acid biosynthesis; L-lysine biosynthesis via DAP pathway; LL-2,6-diaminopimelate from (S)-tetrahydrodipicolinate (succinylase route): step 3/3.</text>
</comment>
<dbReference type="GO" id="GO:0046872">
    <property type="term" value="F:metal ion binding"/>
    <property type="evidence" value="ECO:0007669"/>
    <property type="project" value="UniProtKB-KW"/>
</dbReference>
<feature type="domain" description="Peptidase M20 dimerisation" evidence="12">
    <location>
        <begin position="186"/>
        <end position="314"/>
    </location>
</feature>
<comment type="caution">
    <text evidence="13">The sequence shown here is derived from an EMBL/GenBank/DDBJ whole genome shotgun (WGS) entry which is preliminary data.</text>
</comment>
<dbReference type="InterPro" id="IPR002933">
    <property type="entry name" value="Peptidase_M20"/>
</dbReference>
<evidence type="ECO:0000256" key="7">
    <source>
        <dbReference type="ARBA" id="ARBA00022723"/>
    </source>
</evidence>
<keyword evidence="10" id="KW-0170">Cobalt</keyword>
<dbReference type="GO" id="GO:0009014">
    <property type="term" value="F:succinyl-diaminopimelate desuccinylase activity"/>
    <property type="evidence" value="ECO:0007669"/>
    <property type="project" value="UniProtKB-EC"/>
</dbReference>
<protein>
    <recommendedName>
        <fullName evidence="6">Probable succinyl-diaminopimelate desuccinylase</fullName>
        <ecNumber evidence="5">3.5.1.18</ecNumber>
    </recommendedName>
</protein>
<dbReference type="UniPathway" id="UPA00034">
    <property type="reaction ID" value="UER00021"/>
</dbReference>
<evidence type="ECO:0000256" key="2">
    <source>
        <dbReference type="ARBA" id="ARBA00001947"/>
    </source>
</evidence>
<keyword evidence="7" id="KW-0479">Metal-binding</keyword>
<evidence type="ECO:0000256" key="3">
    <source>
        <dbReference type="ARBA" id="ARBA00005130"/>
    </source>
</evidence>
<keyword evidence="8" id="KW-0378">Hydrolase</keyword>
<reference evidence="13 14" key="1">
    <citation type="submission" date="2018-05" db="EMBL/GenBank/DDBJ databases">
        <title>Paenibacillus flagellatus sp. nov., isolated from selenium mineral soil.</title>
        <authorList>
            <person name="Dai X."/>
        </authorList>
    </citation>
    <scope>NUCLEOTIDE SEQUENCE [LARGE SCALE GENOMIC DNA]</scope>
    <source>
        <strain evidence="13 14">DXL2</strain>
    </source>
</reference>
<evidence type="ECO:0000256" key="8">
    <source>
        <dbReference type="ARBA" id="ARBA00022801"/>
    </source>
</evidence>
<dbReference type="EC" id="3.5.1.18" evidence="5"/>
<dbReference type="InterPro" id="IPR036264">
    <property type="entry name" value="Bact_exopeptidase_dim_dom"/>
</dbReference>
<comment type="cofactor">
    <cofactor evidence="2">
        <name>Zn(2+)</name>
        <dbReference type="ChEBI" id="CHEBI:29105"/>
    </cofactor>
</comment>
<evidence type="ECO:0000313" key="14">
    <source>
        <dbReference type="Proteomes" id="UP000247476"/>
    </source>
</evidence>
<dbReference type="Gene3D" id="3.30.70.360">
    <property type="match status" value="1"/>
</dbReference>
<evidence type="ECO:0000259" key="12">
    <source>
        <dbReference type="Pfam" id="PF07687"/>
    </source>
</evidence>
<dbReference type="Proteomes" id="UP000247476">
    <property type="component" value="Unassembled WGS sequence"/>
</dbReference>
<dbReference type="PANTHER" id="PTHR43808:SF32">
    <property type="entry name" value="ARGE_DAPE-RELATED DEACYLASE"/>
    <property type="match status" value="1"/>
</dbReference>
<keyword evidence="14" id="KW-1185">Reference proteome</keyword>
<evidence type="ECO:0000256" key="6">
    <source>
        <dbReference type="ARBA" id="ARBA00016853"/>
    </source>
</evidence>
<keyword evidence="9" id="KW-0862">Zinc</keyword>
<dbReference type="InterPro" id="IPR050072">
    <property type="entry name" value="Peptidase_M20A"/>
</dbReference>
<dbReference type="Pfam" id="PF07687">
    <property type="entry name" value="M20_dimer"/>
    <property type="match status" value="1"/>
</dbReference>
<sequence length="416" mass="45341">MDWNKRLLEEIDKRQDELIDLCSKLIQFPSENPPGDTRDISKFIIDYLQEAGIGTDVHESAPNMLNLLSTIGAEGEKHLLFCGHTDVVPAGDLSRWDFPPFGGLVRDGYILGRGASDMKCGLAGLIFATALLKRLGVPLAGQLSLFIVPDEETGGHYGVPWVLERGLITGTAAVIAEPSSPQHPTIGQKGSAWFEFTVEGTPGHGSLSPFKGDSAILKAAKAIEALQKLTEMKPTIPADVQEMIDISKEYARKREVLDVSDVYDHVTVNIGTIHGGTKANVVADKCTVEVDSRVPFGIDYRDVLAEAKRLLLEVGVDVELKPIGFRANANWTPPTEDIVKLLVESITDVNGQEAYGVLQWATSDARHFRNHGIPVLQYGPAELSTIHNFNERAPIDQVVQAAKVYALTALKYLGVK</sequence>
<evidence type="ECO:0000313" key="13">
    <source>
        <dbReference type="EMBL" id="PYI56222.1"/>
    </source>
</evidence>
<evidence type="ECO:0000256" key="4">
    <source>
        <dbReference type="ARBA" id="ARBA00006247"/>
    </source>
</evidence>
<dbReference type="NCBIfam" id="TIGR01910">
    <property type="entry name" value="DapE-ArgE"/>
    <property type="match status" value="1"/>
</dbReference>
<evidence type="ECO:0000256" key="1">
    <source>
        <dbReference type="ARBA" id="ARBA00001941"/>
    </source>
</evidence>
<dbReference type="InterPro" id="IPR001261">
    <property type="entry name" value="ArgE/DapE_CS"/>
</dbReference>
<dbReference type="AlphaFoldDB" id="A0A2V5KBB8"/>
<comment type="similarity">
    <text evidence="4">Belongs to the peptidase M20A family.</text>
</comment>
<dbReference type="EMBL" id="QJVJ01000002">
    <property type="protein sequence ID" value="PYI56222.1"/>
    <property type="molecule type" value="Genomic_DNA"/>
</dbReference>
<comment type="cofactor">
    <cofactor evidence="1">
        <name>Co(2+)</name>
        <dbReference type="ChEBI" id="CHEBI:48828"/>
    </cofactor>
</comment>
<dbReference type="OrthoDB" id="9792335at2"/>
<proteinExistence type="inferred from homology"/>
<dbReference type="SUPFAM" id="SSF55031">
    <property type="entry name" value="Bacterial exopeptidase dimerisation domain"/>
    <property type="match status" value="1"/>
</dbReference>